<proteinExistence type="predicted"/>
<dbReference type="VEuPathDB" id="FungiDB:RhiirFUN_008681"/>
<name>A0A915ZNX9_9GLOM</name>
<dbReference type="AlphaFoldDB" id="A0A915ZNX9"/>
<organism evidence="1 2">
    <name type="scientific">Rhizophagus irregularis</name>
    <dbReference type="NCBI Taxonomy" id="588596"/>
    <lineage>
        <taxon>Eukaryota</taxon>
        <taxon>Fungi</taxon>
        <taxon>Fungi incertae sedis</taxon>
        <taxon>Mucoromycota</taxon>
        <taxon>Glomeromycotina</taxon>
        <taxon>Glomeromycetes</taxon>
        <taxon>Glomerales</taxon>
        <taxon>Glomeraceae</taxon>
        <taxon>Rhizophagus</taxon>
    </lineage>
</organism>
<sequence>MEYSSKRRKVKDVETSSTTEVQYLFDIFSGITQYPTSVWNHNAWKKGIARLLEPITASVILIVDSCDILFSSILNYIEFLCLYAMSVWTHPFIWTPTANALEGGHRTPTRTHYDLYCNPLRFMNNSSGISFFFHDSDIESWSINVVLDHLAKMEINLTPEEFLDKYKAQLISLSSQYGNSRILFTNVTIGCTILEKDDEIIDPGLRNFTPKTPLIIKLLMLAVLKVYIQKYNNEGELLDGFEEYSMRNQNEFDAVEGKRKEMAHRQPSNGEKNFQSVKKALYENLGGSLKFSTK</sequence>
<reference evidence="1" key="1">
    <citation type="submission" date="2020-05" db="EMBL/GenBank/DDBJ databases">
        <authorList>
            <person name="Rincon C."/>
            <person name="Sanders R I."/>
            <person name="Robbins C."/>
            <person name="Chaturvedi A."/>
        </authorList>
    </citation>
    <scope>NUCLEOTIDE SEQUENCE</scope>
    <source>
        <strain evidence="1">CHB12</strain>
    </source>
</reference>
<evidence type="ECO:0000313" key="2">
    <source>
        <dbReference type="Proteomes" id="UP000684084"/>
    </source>
</evidence>
<accession>A0A915ZNX9</accession>
<evidence type="ECO:0000313" key="1">
    <source>
        <dbReference type="EMBL" id="CAB5382012.1"/>
    </source>
</evidence>
<protein>
    <submittedName>
        <fullName evidence="1">Uncharacterized protein</fullName>
    </submittedName>
</protein>
<dbReference type="OrthoDB" id="2354354at2759"/>
<dbReference type="EMBL" id="CAGKOT010000045">
    <property type="protein sequence ID" value="CAB5382012.1"/>
    <property type="molecule type" value="Genomic_DNA"/>
</dbReference>
<comment type="caution">
    <text evidence="1">The sequence shown here is derived from an EMBL/GenBank/DDBJ whole genome shotgun (WGS) entry which is preliminary data.</text>
</comment>
<dbReference type="Proteomes" id="UP000684084">
    <property type="component" value="Unassembled WGS sequence"/>
</dbReference>
<gene>
    <name evidence="1" type="ORF">CHRIB12_LOCUS17784</name>
</gene>